<dbReference type="Gene3D" id="3.20.20.70">
    <property type="entry name" value="Aldolase class I"/>
    <property type="match status" value="1"/>
</dbReference>
<sequence>MEYILRDTPSFLSWAVLLTAWKKDLYFLLNILADKIEPSFYGKNVIDLNLGIHFTGGEPFLNFELLCEGVEMAKELNIPSLFVETNCYWASSDNITKEKLSNLKNKGLNGIMISVNPFFLEFVPFER</sequence>
<reference evidence="1" key="1">
    <citation type="journal article" date="2014" name="Front. Microbiol.">
        <title>High frequency of phylogenetically diverse reductive dehalogenase-homologous genes in deep subseafloor sedimentary metagenomes.</title>
        <authorList>
            <person name="Kawai M."/>
            <person name="Futagami T."/>
            <person name="Toyoda A."/>
            <person name="Takaki Y."/>
            <person name="Nishi S."/>
            <person name="Hori S."/>
            <person name="Arai W."/>
            <person name="Tsubouchi T."/>
            <person name="Morono Y."/>
            <person name="Uchiyama I."/>
            <person name="Ito T."/>
            <person name="Fujiyama A."/>
            <person name="Inagaki F."/>
            <person name="Takami H."/>
        </authorList>
    </citation>
    <scope>NUCLEOTIDE SEQUENCE</scope>
    <source>
        <strain evidence="1">Expedition CK06-06</strain>
    </source>
</reference>
<gene>
    <name evidence="1" type="ORF">S12H4_13314</name>
</gene>
<feature type="non-terminal residue" evidence="1">
    <location>
        <position position="127"/>
    </location>
</feature>
<dbReference type="EMBL" id="BARW01006342">
    <property type="protein sequence ID" value="GAI87853.1"/>
    <property type="molecule type" value="Genomic_DNA"/>
</dbReference>
<dbReference type="InterPro" id="IPR013785">
    <property type="entry name" value="Aldolase_TIM"/>
</dbReference>
<name>X1S4L8_9ZZZZ</name>
<comment type="caution">
    <text evidence="1">The sequence shown here is derived from an EMBL/GenBank/DDBJ whole genome shotgun (WGS) entry which is preliminary data.</text>
</comment>
<evidence type="ECO:0000313" key="1">
    <source>
        <dbReference type="EMBL" id="GAI87853.1"/>
    </source>
</evidence>
<accession>X1S4L8</accession>
<dbReference type="InterPro" id="IPR058240">
    <property type="entry name" value="rSAM_sf"/>
</dbReference>
<dbReference type="SUPFAM" id="SSF102114">
    <property type="entry name" value="Radical SAM enzymes"/>
    <property type="match status" value="1"/>
</dbReference>
<protein>
    <recommendedName>
        <fullName evidence="2">Radical SAM core domain-containing protein</fullName>
    </recommendedName>
</protein>
<organism evidence="1">
    <name type="scientific">marine sediment metagenome</name>
    <dbReference type="NCBI Taxonomy" id="412755"/>
    <lineage>
        <taxon>unclassified sequences</taxon>
        <taxon>metagenomes</taxon>
        <taxon>ecological metagenomes</taxon>
    </lineage>
</organism>
<evidence type="ECO:0008006" key="2">
    <source>
        <dbReference type="Google" id="ProtNLM"/>
    </source>
</evidence>
<dbReference type="AlphaFoldDB" id="X1S4L8"/>
<proteinExistence type="predicted"/>